<accession>A0A397ADK9</accession>
<organism evidence="2 3">
    <name type="scientific">Aphanomyces astaci</name>
    <name type="common">Crayfish plague agent</name>
    <dbReference type="NCBI Taxonomy" id="112090"/>
    <lineage>
        <taxon>Eukaryota</taxon>
        <taxon>Sar</taxon>
        <taxon>Stramenopiles</taxon>
        <taxon>Oomycota</taxon>
        <taxon>Saprolegniomycetes</taxon>
        <taxon>Saprolegniales</taxon>
        <taxon>Verrucalvaceae</taxon>
        <taxon>Aphanomyces</taxon>
    </lineage>
</organism>
<feature type="transmembrane region" description="Helical" evidence="1">
    <location>
        <begin position="49"/>
        <end position="76"/>
    </location>
</feature>
<feature type="transmembrane region" description="Helical" evidence="1">
    <location>
        <begin position="231"/>
        <end position="252"/>
    </location>
</feature>
<dbReference type="InterPro" id="IPR011701">
    <property type="entry name" value="MFS"/>
</dbReference>
<proteinExistence type="predicted"/>
<dbReference type="Gene3D" id="1.20.1250.20">
    <property type="entry name" value="MFS general substrate transporter like domains"/>
    <property type="match status" value="2"/>
</dbReference>
<dbReference type="EMBL" id="QUTA01007755">
    <property type="protein sequence ID" value="RHY05923.1"/>
    <property type="molecule type" value="Genomic_DNA"/>
</dbReference>
<feature type="transmembrane region" description="Helical" evidence="1">
    <location>
        <begin position="97"/>
        <end position="116"/>
    </location>
</feature>
<feature type="transmembrane region" description="Helical" evidence="1">
    <location>
        <begin position="351"/>
        <end position="377"/>
    </location>
</feature>
<feature type="transmembrane region" description="Helical" evidence="1">
    <location>
        <begin position="191"/>
        <end position="210"/>
    </location>
</feature>
<name>A0A397ADK9_APHAT</name>
<dbReference type="InterPro" id="IPR036259">
    <property type="entry name" value="MFS_trans_sf"/>
</dbReference>
<dbReference type="VEuPathDB" id="FungiDB:H257_18901"/>
<evidence type="ECO:0000313" key="3">
    <source>
        <dbReference type="Proteomes" id="UP000266239"/>
    </source>
</evidence>
<protein>
    <recommendedName>
        <fullName evidence="4">Major facilitator superfamily (MFS) profile domain-containing protein</fullName>
    </recommendedName>
</protein>
<keyword evidence="1" id="KW-1133">Transmembrane helix</keyword>
<comment type="caution">
    <text evidence="2">The sequence shown here is derived from an EMBL/GenBank/DDBJ whole genome shotgun (WGS) entry which is preliminary data.</text>
</comment>
<dbReference type="PANTHER" id="PTHR23525:SF1">
    <property type="entry name" value="NODULIN-LIKE DOMAIN-CONTAINING PROTEIN"/>
    <property type="match status" value="1"/>
</dbReference>
<keyword evidence="1" id="KW-0472">Membrane</keyword>
<feature type="transmembrane region" description="Helical" evidence="1">
    <location>
        <begin position="168"/>
        <end position="185"/>
    </location>
</feature>
<evidence type="ECO:0008006" key="4">
    <source>
        <dbReference type="Google" id="ProtNLM"/>
    </source>
</evidence>
<feature type="transmembrane region" description="Helical" evidence="1">
    <location>
        <begin position="389"/>
        <end position="410"/>
    </location>
</feature>
<reference evidence="2 3" key="1">
    <citation type="submission" date="2018-08" db="EMBL/GenBank/DDBJ databases">
        <title>Aphanomyces genome sequencing and annotation.</title>
        <authorList>
            <person name="Minardi D."/>
            <person name="Oidtmann B."/>
            <person name="Van Der Giezen M."/>
            <person name="Studholme D.J."/>
        </authorList>
    </citation>
    <scope>NUCLEOTIDE SEQUENCE [LARGE SCALE GENOMIC DNA]</scope>
    <source>
        <strain evidence="2 3">Yx</strain>
    </source>
</reference>
<gene>
    <name evidence="2" type="ORF">DYB25_009980</name>
</gene>
<dbReference type="Proteomes" id="UP000266239">
    <property type="component" value="Unassembled WGS sequence"/>
</dbReference>
<dbReference type="AlphaFoldDB" id="A0A397ADK9"/>
<feature type="transmembrane region" description="Helical" evidence="1">
    <location>
        <begin position="445"/>
        <end position="464"/>
    </location>
</feature>
<dbReference type="VEuPathDB" id="FungiDB:H257_16780"/>
<dbReference type="GO" id="GO:0022857">
    <property type="term" value="F:transmembrane transporter activity"/>
    <property type="evidence" value="ECO:0007669"/>
    <property type="project" value="InterPro"/>
</dbReference>
<sequence>MRCSGPIRGSILMDHVPKAWRGRWNALEGLTMFCYSGSAMAGGFLIERYGYRFCFFVTSLIFLAGLMLELLLLPIIRNERKLKVTTQVATYFERIEHNVWLSYVYTLFFWSCRSILLDQVLAGYVFVLTGSNEPVGLVTGINGLVRLFMAIPGGYASDRFRRDTVLKAAGVLGLGCVALSMTSYLMGHMPLLYVTYGCWGAYFALQRPALEAIFADSVPQGEREVPFTIRYMLMNLSGMVGPLASVIFFLFYGDSWSLSGLQWVLCGGLVIGTPGIVSLFFFNDDLAYENIKPAHQPSSPTTGLTTPSSRKVRALSYVEDNGDLCQLEEIQDGHRSEQGEKTRLVVSSPGLLSVILFCTDFIMFNGSGLSIVFLPLFLQNDYGLTPSSINLLVLVQQILVLVTTPLARLVSKTSIMRSSLPLRSSILMDHVAKEWRGRWNALESLTMFCFCGTSVVGGYLVEAYGYRYCFFVTSVVWFVGLSVELVLVPIIRNERTLRKATTSHKLVMLA</sequence>
<dbReference type="SUPFAM" id="SSF103473">
    <property type="entry name" value="MFS general substrate transporter"/>
    <property type="match status" value="2"/>
</dbReference>
<dbReference type="Pfam" id="PF07690">
    <property type="entry name" value="MFS_1"/>
    <property type="match status" value="1"/>
</dbReference>
<dbReference type="PANTHER" id="PTHR23525">
    <property type="entry name" value="TRANSPORTER, PUTATIVE-RELATED"/>
    <property type="match status" value="1"/>
</dbReference>
<keyword evidence="1" id="KW-0812">Transmembrane</keyword>
<feature type="transmembrane region" description="Helical" evidence="1">
    <location>
        <begin position="470"/>
        <end position="491"/>
    </location>
</feature>
<evidence type="ECO:0000256" key="1">
    <source>
        <dbReference type="SAM" id="Phobius"/>
    </source>
</evidence>
<evidence type="ECO:0000313" key="2">
    <source>
        <dbReference type="EMBL" id="RHY05923.1"/>
    </source>
</evidence>
<feature type="transmembrane region" description="Helical" evidence="1">
    <location>
        <begin position="258"/>
        <end position="282"/>
    </location>
</feature>